<dbReference type="RefSeq" id="WP_110464835.1">
    <property type="nucleotide sequence ID" value="NZ_JAMOFZ010000004.1"/>
</dbReference>
<dbReference type="GO" id="GO:0045436">
    <property type="term" value="F:lycopene beta cyclase activity"/>
    <property type="evidence" value="ECO:0007669"/>
    <property type="project" value="InterPro"/>
</dbReference>
<proteinExistence type="inferred from homology"/>
<evidence type="ECO:0000256" key="1">
    <source>
        <dbReference type="ARBA" id="ARBA00006599"/>
    </source>
</evidence>
<dbReference type="InterPro" id="IPR010108">
    <property type="entry name" value="Lycopene_cyclase_b/e"/>
</dbReference>
<evidence type="ECO:0000313" key="3">
    <source>
        <dbReference type="EMBL" id="PYE78895.1"/>
    </source>
</evidence>
<dbReference type="GO" id="GO:0016705">
    <property type="term" value="F:oxidoreductase activity, acting on paired donors, with incorporation or reduction of molecular oxygen"/>
    <property type="evidence" value="ECO:0007669"/>
    <property type="project" value="InterPro"/>
</dbReference>
<gene>
    <name evidence="3" type="ORF">DFQ15_10488</name>
</gene>
<name>A0A318SNI9_9BURK</name>
<comment type="caution">
    <text evidence="3">The sequence shown here is derived from an EMBL/GenBank/DDBJ whole genome shotgun (WGS) entry which is preliminary data.</text>
</comment>
<dbReference type="SUPFAM" id="SSF51905">
    <property type="entry name" value="FAD/NAD(P)-binding domain"/>
    <property type="match status" value="1"/>
</dbReference>
<dbReference type="EMBL" id="QJTC01000004">
    <property type="protein sequence ID" value="PYE78895.1"/>
    <property type="molecule type" value="Genomic_DNA"/>
</dbReference>
<dbReference type="InterPro" id="IPR008461">
    <property type="entry name" value="CrtY"/>
</dbReference>
<evidence type="ECO:0000313" key="4">
    <source>
        <dbReference type="Proteomes" id="UP000247540"/>
    </source>
</evidence>
<organism evidence="3 4">
    <name type="scientific">Xylophilus ampelinus</name>
    <dbReference type="NCBI Taxonomy" id="54067"/>
    <lineage>
        <taxon>Bacteria</taxon>
        <taxon>Pseudomonadati</taxon>
        <taxon>Pseudomonadota</taxon>
        <taxon>Betaproteobacteria</taxon>
        <taxon>Burkholderiales</taxon>
        <taxon>Xylophilus</taxon>
    </lineage>
</organism>
<dbReference type="OrthoDB" id="5793379at2"/>
<protein>
    <submittedName>
        <fullName evidence="3">Lycopene beta-cyclase</fullName>
    </submittedName>
</protein>
<sequence length="417" mass="44556">MPEAPVATDLDADLLLVGGGLANGLIARCLRLAHPDLRVLLLEANPALGGNHTWSFHSTDLSAAQRAWIEPLITYRWDAHEVAFPGYRRRLPGGYNAVTSERFDATLRAELGDAVRCGTPVDAVTPTTVRLAGGGVLRARAVIDGRGHPPAAHLALRFQKFLGQELQLAVPHGLTAPVLMDATVDQVDGYRFVYLLPFTADTVLVEDTVYADGATLSRDLLRGHIADYAAAQGWTIVKVLREEEGVLPIALAGDAEALWRGMGGVPRAGLAAALFHPTTGYSLPQAVRLADHLAALPRSAFDDGRTLLAAVRAHALGHWHATGFFRVLNRMLFLAAAPAARRRVMSRFYRLRGPLIARFYAGRSSWLDKARILTGRPPVPLGAALRAVLSPVPSASAVPPPPSPGGPAPTSRVAPLP</sequence>
<dbReference type="Gene3D" id="3.50.50.60">
    <property type="entry name" value="FAD/NAD(P)-binding domain"/>
    <property type="match status" value="1"/>
</dbReference>
<feature type="region of interest" description="Disordered" evidence="2">
    <location>
        <begin position="392"/>
        <end position="417"/>
    </location>
</feature>
<dbReference type="GO" id="GO:0016117">
    <property type="term" value="P:carotenoid biosynthetic process"/>
    <property type="evidence" value="ECO:0007669"/>
    <property type="project" value="InterPro"/>
</dbReference>
<feature type="compositionally biased region" description="Pro residues" evidence="2">
    <location>
        <begin position="398"/>
        <end position="407"/>
    </location>
</feature>
<dbReference type="NCBIfam" id="TIGR01789">
    <property type="entry name" value="lycopene_cycl"/>
    <property type="match status" value="1"/>
</dbReference>
<dbReference type="Pfam" id="PF05834">
    <property type="entry name" value="Lycopene_cycl"/>
    <property type="match status" value="1"/>
</dbReference>
<dbReference type="AlphaFoldDB" id="A0A318SNI9"/>
<evidence type="ECO:0000256" key="2">
    <source>
        <dbReference type="SAM" id="MobiDB-lite"/>
    </source>
</evidence>
<accession>A0A318SNI9</accession>
<keyword evidence="4" id="KW-1185">Reference proteome</keyword>
<reference evidence="3 4" key="1">
    <citation type="submission" date="2018-06" db="EMBL/GenBank/DDBJ databases">
        <title>Genomic Encyclopedia of Type Strains, Phase III (KMG-III): the genomes of soil and plant-associated and newly described type strains.</title>
        <authorList>
            <person name="Whitman W."/>
        </authorList>
    </citation>
    <scope>NUCLEOTIDE SEQUENCE [LARGE SCALE GENOMIC DNA]</scope>
    <source>
        <strain evidence="3 4">CECT 7646</strain>
    </source>
</reference>
<dbReference type="Proteomes" id="UP000247540">
    <property type="component" value="Unassembled WGS sequence"/>
</dbReference>
<comment type="similarity">
    <text evidence="1">Belongs to the lycopene cyclase family.</text>
</comment>
<dbReference type="InterPro" id="IPR036188">
    <property type="entry name" value="FAD/NAD-bd_sf"/>
</dbReference>
<dbReference type="NCBIfam" id="TIGR01790">
    <property type="entry name" value="carotene-cycl"/>
    <property type="match status" value="1"/>
</dbReference>